<dbReference type="Gene3D" id="3.30.465.10">
    <property type="match status" value="1"/>
</dbReference>
<dbReference type="PANTHER" id="PTHR42659">
    <property type="entry name" value="XANTHINE DEHYDROGENASE SUBUNIT C-RELATED"/>
    <property type="match status" value="1"/>
</dbReference>
<sequence>MKPAVFQYVRPNNLQEALSALRDNADAKLLAGGQSLIPLMNFRLSRPTTLVDISQLKELATISVSEGTVHIGGLVRHQQLHEDEQIREVLPVLSKAAGEVGHWAIRNRGTLGGSLSHADPAAELPAAMVALHATLLLESADSAREVPAEEFFLGFLTTDLQDGEMITSVKIPVPAPNAKYGFAEFARRPGDFALAGAYVELSGEGGTDAVTWFGVSGGPERRELSIAKETSDRAEQFKELAEEFDPVEDPAYRKHLAVVVAEQAYQQARKGQA</sequence>
<dbReference type="InterPro" id="IPR051312">
    <property type="entry name" value="Diverse_Substr_Oxidored"/>
</dbReference>
<feature type="domain" description="FAD-binding PCMH-type" evidence="4">
    <location>
        <begin position="1"/>
        <end position="176"/>
    </location>
</feature>
<dbReference type="GO" id="GO:0016491">
    <property type="term" value="F:oxidoreductase activity"/>
    <property type="evidence" value="ECO:0007669"/>
    <property type="project" value="UniProtKB-KW"/>
</dbReference>
<gene>
    <name evidence="5" type="ORF">AN477_15480</name>
</gene>
<proteinExistence type="predicted"/>
<dbReference type="SUPFAM" id="SSF55447">
    <property type="entry name" value="CO dehydrogenase flavoprotein C-terminal domain-like"/>
    <property type="match status" value="1"/>
</dbReference>
<dbReference type="FunFam" id="3.30.465.10:FF:000017">
    <property type="entry name" value="Xanthine dehydrogenase, FAD binding subunit"/>
    <property type="match status" value="1"/>
</dbReference>
<evidence type="ECO:0000313" key="5">
    <source>
        <dbReference type="EMBL" id="KPV42754.1"/>
    </source>
</evidence>
<dbReference type="Proteomes" id="UP000050482">
    <property type="component" value="Unassembled WGS sequence"/>
</dbReference>
<name>A0A0P9CZZ8_9BACL</name>
<dbReference type="PATRIC" id="fig|471514.4.peg.4774"/>
<dbReference type="GO" id="GO:0071949">
    <property type="term" value="F:FAD binding"/>
    <property type="evidence" value="ECO:0007669"/>
    <property type="project" value="InterPro"/>
</dbReference>
<dbReference type="PANTHER" id="PTHR42659:SF2">
    <property type="entry name" value="XANTHINE DEHYDROGENASE SUBUNIT C-RELATED"/>
    <property type="match status" value="1"/>
</dbReference>
<evidence type="ECO:0000313" key="6">
    <source>
        <dbReference type="Proteomes" id="UP000050482"/>
    </source>
</evidence>
<keyword evidence="3" id="KW-0560">Oxidoreductase</keyword>
<dbReference type="InterPro" id="IPR002346">
    <property type="entry name" value="Mopterin_DH_FAD-bd"/>
</dbReference>
<dbReference type="OrthoDB" id="9774454at2"/>
<dbReference type="InterPro" id="IPR036318">
    <property type="entry name" value="FAD-bd_PCMH-like_sf"/>
</dbReference>
<keyword evidence="1" id="KW-0285">Flavoprotein</keyword>
<comment type="caution">
    <text evidence="5">The sequence shown here is derived from an EMBL/GenBank/DDBJ whole genome shotgun (WGS) entry which is preliminary data.</text>
</comment>
<dbReference type="Gene3D" id="3.30.43.10">
    <property type="entry name" value="Uridine Diphospho-n-acetylenolpyruvylglucosamine Reductase, domain 2"/>
    <property type="match status" value="1"/>
</dbReference>
<keyword evidence="6" id="KW-1185">Reference proteome</keyword>
<protein>
    <recommendedName>
        <fullName evidence="4">FAD-binding PCMH-type domain-containing protein</fullName>
    </recommendedName>
</protein>
<organism evidence="5 6">
    <name type="scientific">Alicyclobacillus ferrooxydans</name>
    <dbReference type="NCBI Taxonomy" id="471514"/>
    <lineage>
        <taxon>Bacteria</taxon>
        <taxon>Bacillati</taxon>
        <taxon>Bacillota</taxon>
        <taxon>Bacilli</taxon>
        <taxon>Bacillales</taxon>
        <taxon>Alicyclobacillaceae</taxon>
        <taxon>Alicyclobacillus</taxon>
    </lineage>
</organism>
<dbReference type="SMART" id="SM01092">
    <property type="entry name" value="CO_deh_flav_C"/>
    <property type="match status" value="1"/>
</dbReference>
<dbReference type="SUPFAM" id="SSF56176">
    <property type="entry name" value="FAD-binding/transporter-associated domain-like"/>
    <property type="match status" value="1"/>
</dbReference>
<dbReference type="RefSeq" id="WP_054970175.1">
    <property type="nucleotide sequence ID" value="NZ_LJCO01000069.1"/>
</dbReference>
<dbReference type="PROSITE" id="PS51387">
    <property type="entry name" value="FAD_PCMH"/>
    <property type="match status" value="1"/>
</dbReference>
<dbReference type="STRING" id="471514.AN477_15480"/>
<dbReference type="InterPro" id="IPR036683">
    <property type="entry name" value="CO_DH_flav_C_dom_sf"/>
</dbReference>
<reference evidence="5 6" key="1">
    <citation type="submission" date="2015-09" db="EMBL/GenBank/DDBJ databases">
        <title>Draft genome sequence of Alicyclobacillus ferrooxydans DSM 22381.</title>
        <authorList>
            <person name="Hemp J."/>
        </authorList>
    </citation>
    <scope>NUCLEOTIDE SEQUENCE [LARGE SCALE GENOMIC DNA]</scope>
    <source>
        <strain evidence="5 6">TC-34</strain>
    </source>
</reference>
<dbReference type="AlphaFoldDB" id="A0A0P9CZZ8"/>
<accession>A0A0P9CZZ8</accession>
<evidence type="ECO:0000256" key="1">
    <source>
        <dbReference type="ARBA" id="ARBA00022630"/>
    </source>
</evidence>
<dbReference type="InterPro" id="IPR016169">
    <property type="entry name" value="FAD-bd_PCMH_sub2"/>
</dbReference>
<keyword evidence="2" id="KW-0274">FAD</keyword>
<dbReference type="InterPro" id="IPR016167">
    <property type="entry name" value="FAD-bd_PCMH_sub1"/>
</dbReference>
<evidence type="ECO:0000259" key="4">
    <source>
        <dbReference type="PROSITE" id="PS51387"/>
    </source>
</evidence>
<dbReference type="EMBL" id="LJCO01000069">
    <property type="protein sequence ID" value="KPV42754.1"/>
    <property type="molecule type" value="Genomic_DNA"/>
</dbReference>
<dbReference type="InterPro" id="IPR005107">
    <property type="entry name" value="CO_DH_flav_C"/>
</dbReference>
<dbReference type="Pfam" id="PF00941">
    <property type="entry name" value="FAD_binding_5"/>
    <property type="match status" value="1"/>
</dbReference>
<dbReference type="InterPro" id="IPR016166">
    <property type="entry name" value="FAD-bd_PCMH"/>
</dbReference>
<evidence type="ECO:0000256" key="2">
    <source>
        <dbReference type="ARBA" id="ARBA00022827"/>
    </source>
</evidence>
<evidence type="ECO:0000256" key="3">
    <source>
        <dbReference type="ARBA" id="ARBA00023002"/>
    </source>
</evidence>